<keyword evidence="3 14" id="KW-1003">Cell membrane</keyword>
<accession>A0ABQ2B3C4</accession>
<dbReference type="PANTHER" id="PTHR39188:SF3">
    <property type="entry name" value="STAGE IV SPORULATION PROTEIN FB"/>
    <property type="match status" value="1"/>
</dbReference>
<feature type="transmembrane region" description="Helical" evidence="14">
    <location>
        <begin position="42"/>
        <end position="68"/>
    </location>
</feature>
<feature type="transmembrane region" description="Helical" evidence="14">
    <location>
        <begin position="109"/>
        <end position="130"/>
    </location>
</feature>
<gene>
    <name evidence="16" type="ORF">GCM10007368_13630</name>
</gene>
<evidence type="ECO:0000256" key="8">
    <source>
        <dbReference type="ARBA" id="ARBA00022801"/>
    </source>
</evidence>
<keyword evidence="10 14" id="KW-1133">Transmembrane helix</keyword>
<evidence type="ECO:0000256" key="3">
    <source>
        <dbReference type="ARBA" id="ARBA00022475"/>
    </source>
</evidence>
<comment type="similarity">
    <text evidence="2 14">Belongs to the peptidase M50B family.</text>
</comment>
<keyword evidence="8 14" id="KW-0378">Hydrolase</keyword>
<keyword evidence="5 14" id="KW-0812">Transmembrane</keyword>
<dbReference type="EMBL" id="BMDG01000004">
    <property type="protein sequence ID" value="GGI06932.1"/>
    <property type="molecule type" value="Genomic_DNA"/>
</dbReference>
<dbReference type="PANTHER" id="PTHR39188">
    <property type="entry name" value="MEMBRANE-ASSOCIATED ZINC METALLOPROTEASE M50B"/>
    <property type="match status" value="1"/>
</dbReference>
<comment type="caution">
    <text evidence="16">The sequence shown here is derived from an EMBL/GenBank/DDBJ whole genome shotgun (WGS) entry which is preliminary data.</text>
</comment>
<evidence type="ECO:0000256" key="12">
    <source>
        <dbReference type="ARBA" id="ARBA00023122"/>
    </source>
</evidence>
<feature type="transmembrane region" description="Helical" evidence="14">
    <location>
        <begin position="190"/>
        <end position="208"/>
    </location>
</feature>
<evidence type="ECO:0000256" key="5">
    <source>
        <dbReference type="ARBA" id="ARBA00022692"/>
    </source>
</evidence>
<dbReference type="Pfam" id="PF02163">
    <property type="entry name" value="Peptidase_M50"/>
    <property type="match status" value="2"/>
</dbReference>
<sequence length="372" mass="37996">MTSRSSGWVVGRIAGAPVLVTPSWFLGAVVLTVVFAPTVSRFAPGMATTGVLVVAFAFVLLLFASVFLHEVAHALVARARGHEVTELAVTLWGGHTAYTGAAARPLDGALVAVVGPLTNLVLAVGLWFAFELQPVMTVPAMLLFAGAFSNAFVGIFNLLPGLPLDGGQILESIVWGATGSRTRGTVAAGWVGRVVAVGVVAWALLWPLREGLSPSWVTVMWSALIGAFLWAGAGDAIKGARRRDELGRLTVRALAVPAMTVPVTTVVAGVSAAASARPGAVVVVVDAAGEPVGWVDPAAAASVPPEAAATTPVDAVVVPFPPGSGVEADLGGPDLLSRLARTSAGSRVVPVLDEGRVWGVLDVARVAAAVRR</sequence>
<keyword evidence="4 14" id="KW-0645">Protease</keyword>
<proteinExistence type="inferred from homology"/>
<dbReference type="InterPro" id="IPR008915">
    <property type="entry name" value="Peptidase_M50"/>
</dbReference>
<feature type="transmembrane region" description="Helical" evidence="14">
    <location>
        <begin position="136"/>
        <end position="159"/>
    </location>
</feature>
<protein>
    <recommendedName>
        <fullName evidence="14">Zinc metalloprotease</fullName>
    </recommendedName>
</protein>
<keyword evidence="12" id="KW-0129">CBS domain</keyword>
<reference evidence="17" key="1">
    <citation type="journal article" date="2019" name="Int. J. Syst. Evol. Microbiol.">
        <title>The Global Catalogue of Microorganisms (GCM) 10K type strain sequencing project: providing services to taxonomists for standard genome sequencing and annotation.</title>
        <authorList>
            <consortium name="The Broad Institute Genomics Platform"/>
            <consortium name="The Broad Institute Genome Sequencing Center for Infectious Disease"/>
            <person name="Wu L."/>
            <person name="Ma J."/>
        </authorList>
    </citation>
    <scope>NUCLEOTIDE SEQUENCE [LARGE SCALE GENOMIC DNA]</scope>
    <source>
        <strain evidence="17">CCM 8653</strain>
    </source>
</reference>
<name>A0ABQ2B3C4_9MICO</name>
<organism evidence="16 17">
    <name type="scientific">Isoptericola cucumis</name>
    <dbReference type="NCBI Taxonomy" id="1776856"/>
    <lineage>
        <taxon>Bacteria</taxon>
        <taxon>Bacillati</taxon>
        <taxon>Actinomycetota</taxon>
        <taxon>Actinomycetes</taxon>
        <taxon>Micrococcales</taxon>
        <taxon>Promicromonosporaceae</taxon>
        <taxon>Isoptericola</taxon>
    </lineage>
</organism>
<evidence type="ECO:0000256" key="2">
    <source>
        <dbReference type="ARBA" id="ARBA00007931"/>
    </source>
</evidence>
<evidence type="ECO:0000256" key="1">
    <source>
        <dbReference type="ARBA" id="ARBA00004651"/>
    </source>
</evidence>
<evidence type="ECO:0000256" key="11">
    <source>
        <dbReference type="ARBA" id="ARBA00023049"/>
    </source>
</evidence>
<evidence type="ECO:0000256" key="7">
    <source>
        <dbReference type="ARBA" id="ARBA00022737"/>
    </source>
</evidence>
<evidence type="ECO:0000313" key="17">
    <source>
        <dbReference type="Proteomes" id="UP000632535"/>
    </source>
</evidence>
<feature type="domain" description="Peptidase M50" evidence="15">
    <location>
        <begin position="57"/>
        <end position="130"/>
    </location>
</feature>
<keyword evidence="11 14" id="KW-0482">Metalloprotease</keyword>
<feature type="domain" description="Peptidase M50" evidence="15">
    <location>
        <begin position="141"/>
        <end position="189"/>
    </location>
</feature>
<dbReference type="InterPro" id="IPR016483">
    <property type="entry name" value="UCP006404_Pept_M50_CBS"/>
</dbReference>
<keyword evidence="7" id="KW-0677">Repeat</keyword>
<evidence type="ECO:0000256" key="10">
    <source>
        <dbReference type="ARBA" id="ARBA00022989"/>
    </source>
</evidence>
<feature type="transmembrane region" description="Helical" evidence="14">
    <location>
        <begin position="214"/>
        <end position="233"/>
    </location>
</feature>
<dbReference type="Proteomes" id="UP000632535">
    <property type="component" value="Unassembled WGS sequence"/>
</dbReference>
<keyword evidence="6 14" id="KW-0479">Metal-binding</keyword>
<keyword evidence="9 14" id="KW-0862">Zinc</keyword>
<evidence type="ECO:0000259" key="15">
    <source>
        <dbReference type="Pfam" id="PF02163"/>
    </source>
</evidence>
<evidence type="ECO:0000256" key="6">
    <source>
        <dbReference type="ARBA" id="ARBA00022723"/>
    </source>
</evidence>
<evidence type="ECO:0000313" key="16">
    <source>
        <dbReference type="EMBL" id="GGI06932.1"/>
    </source>
</evidence>
<comment type="cofactor">
    <cofactor evidence="14">
        <name>Zn(2+)</name>
        <dbReference type="ChEBI" id="CHEBI:29105"/>
    </cofactor>
    <text evidence="14">Binds 1 zinc ion per subunit.</text>
</comment>
<evidence type="ECO:0000256" key="4">
    <source>
        <dbReference type="ARBA" id="ARBA00022670"/>
    </source>
</evidence>
<keyword evidence="17" id="KW-1185">Reference proteome</keyword>
<dbReference type="PIRSF" id="PIRSF006404">
    <property type="entry name" value="UCP006404_Pept_M50_CBS"/>
    <property type="match status" value="1"/>
</dbReference>
<evidence type="ECO:0000256" key="9">
    <source>
        <dbReference type="ARBA" id="ARBA00022833"/>
    </source>
</evidence>
<comment type="subcellular location">
    <subcellularLocation>
        <location evidence="1 14">Cell membrane</location>
        <topology evidence="1 14">Multi-pass membrane protein</topology>
    </subcellularLocation>
</comment>
<evidence type="ECO:0000256" key="13">
    <source>
        <dbReference type="ARBA" id="ARBA00023136"/>
    </source>
</evidence>
<dbReference type="RefSeq" id="WP_188522922.1">
    <property type="nucleotide sequence ID" value="NZ_BMDG01000004.1"/>
</dbReference>
<evidence type="ECO:0000256" key="14">
    <source>
        <dbReference type="PIRNR" id="PIRNR006404"/>
    </source>
</evidence>
<keyword evidence="13 14" id="KW-0472">Membrane</keyword>
<feature type="transmembrane region" description="Helical" evidence="14">
    <location>
        <begin position="12"/>
        <end position="36"/>
    </location>
</feature>